<organism evidence="4 5">
    <name type="scientific">Limnobaculum zhutongyuii</name>
    <dbReference type="NCBI Taxonomy" id="2498113"/>
    <lineage>
        <taxon>Bacteria</taxon>
        <taxon>Pseudomonadati</taxon>
        <taxon>Pseudomonadota</taxon>
        <taxon>Gammaproteobacteria</taxon>
        <taxon>Enterobacterales</taxon>
        <taxon>Budviciaceae</taxon>
        <taxon>Limnobaculum</taxon>
    </lineage>
</organism>
<accession>A0A411WMG3</accession>
<dbReference type="Gene3D" id="3.30.420.240">
    <property type="match status" value="1"/>
</dbReference>
<dbReference type="Proteomes" id="UP000293154">
    <property type="component" value="Chromosome"/>
</dbReference>
<evidence type="ECO:0000259" key="2">
    <source>
        <dbReference type="Pfam" id="PF06056"/>
    </source>
</evidence>
<reference evidence="4 5" key="1">
    <citation type="submission" date="2019-03" db="EMBL/GenBank/DDBJ databases">
        <title>Pragia sp. nov. isolated from the gut tract of Carduelis flavirostris.</title>
        <authorList>
            <person name="Ge Y."/>
        </authorList>
    </citation>
    <scope>NUCLEOTIDE SEQUENCE [LARGE SCALE GENOMIC DNA]</scope>
    <source>
        <strain evidence="4 5">CF-458</strain>
    </source>
</reference>
<dbReference type="Pfam" id="PF03237">
    <property type="entry name" value="Terminase_6N"/>
    <property type="match status" value="1"/>
</dbReference>
<proteinExistence type="predicted"/>
<gene>
    <name evidence="4" type="ORF">EKN56_13685</name>
</gene>
<dbReference type="InterPro" id="IPR009057">
    <property type="entry name" value="Homeodomain-like_sf"/>
</dbReference>
<dbReference type="KEGG" id="prag:EKN56_13685"/>
<feature type="domain" description="Terminase large subunit gp17-like C-terminal" evidence="3">
    <location>
        <begin position="398"/>
        <end position="557"/>
    </location>
</feature>
<dbReference type="Pfam" id="PF06056">
    <property type="entry name" value="Terminase_5"/>
    <property type="match status" value="1"/>
</dbReference>
<protein>
    <submittedName>
        <fullName evidence="4">Oxidoreductase</fullName>
    </submittedName>
</protein>
<evidence type="ECO:0000256" key="1">
    <source>
        <dbReference type="ARBA" id="ARBA00022612"/>
    </source>
</evidence>
<dbReference type="InterPro" id="IPR035421">
    <property type="entry name" value="Terminase_6C"/>
</dbReference>
<sequence>MNTSPDVRAEAKSLYWREFSITQISKEIGVSINTLYSWRRRDKWDEATGKQRVSERTHVQYLRLIEKENPTPHDFKRIDLLGRQLDRFFRHERQDEEKEEKKKTKKNHFTTEQINQLRDLLFESFYEHQKRWYKQRKRRNRFYLKSRQIGGTRYVSHEAFLVALETGNNQIFLSASRAQAFQFKRFIQSAARLVGVELTGGDTIELSTDEHSCVILYFLGTSAAHNQSYTGDLNLDEAFWISNFLNVRKVAAGMATHTHLRRTYLSTASSEEHEAYKFWSGELFNEGKPRSEQVDIDISHKALKNGRLCADNIFRQIVTVTDAINLGFDKIDLDEIKSENSPDEFENLYMCRFISVGERAFDYNALINCGVDGYNDDVWPDWRPFSPRPLGQRPVWVSYDPNGSSGKGDSAGLVVLSPPAVPGAKFRTVERIQLRGMEFEAQAKVIEEITERYNVQHIAIDGTGIGEAVYQLVIKFFPAAVMYNYSLSLKRAMVLKMLMVIRSGRYEYDAGMMEIVHAFMTIRKVVTPGGIMTYESDRKRGSNHGDLAWATMQGIFNEPIGVEVTDTSNSFVEEF</sequence>
<feature type="domain" description="Terminase ATPase subunit N-terminal" evidence="2">
    <location>
        <begin position="6"/>
        <end position="59"/>
    </location>
</feature>
<dbReference type="AlphaFoldDB" id="A0A411WMG3"/>
<dbReference type="OrthoDB" id="8553810at2"/>
<evidence type="ECO:0000313" key="4">
    <source>
        <dbReference type="EMBL" id="QBH97358.1"/>
    </source>
</evidence>
<dbReference type="InterPro" id="IPR010332">
    <property type="entry name" value="ATPase_terminase-su_N"/>
</dbReference>
<evidence type="ECO:0000259" key="3">
    <source>
        <dbReference type="Pfam" id="PF17289"/>
    </source>
</evidence>
<dbReference type="Gene3D" id="3.40.50.300">
    <property type="entry name" value="P-loop containing nucleotide triphosphate hydrolases"/>
    <property type="match status" value="1"/>
</dbReference>
<dbReference type="EMBL" id="CP034752">
    <property type="protein sequence ID" value="QBH97358.1"/>
    <property type="molecule type" value="Genomic_DNA"/>
</dbReference>
<evidence type="ECO:0000313" key="5">
    <source>
        <dbReference type="Proteomes" id="UP000293154"/>
    </source>
</evidence>
<dbReference type="RefSeq" id="WP_130592291.1">
    <property type="nucleotide sequence ID" value="NZ_CP034752.1"/>
</dbReference>
<dbReference type="InterPro" id="IPR027417">
    <property type="entry name" value="P-loop_NTPase"/>
</dbReference>
<dbReference type="Pfam" id="PF17289">
    <property type="entry name" value="Terminase_6C"/>
    <property type="match status" value="1"/>
</dbReference>
<name>A0A411WMG3_9GAMM</name>
<dbReference type="SUPFAM" id="SSF46689">
    <property type="entry name" value="Homeodomain-like"/>
    <property type="match status" value="1"/>
</dbReference>
<keyword evidence="5" id="KW-1185">Reference proteome</keyword>
<keyword evidence="1" id="KW-1188">Viral release from host cell</keyword>